<dbReference type="Pfam" id="PF03471">
    <property type="entry name" value="CorC_HlyC"/>
    <property type="match status" value="1"/>
</dbReference>
<dbReference type="InterPro" id="IPR005170">
    <property type="entry name" value="Transptr-assoc_dom"/>
</dbReference>
<sequence length="818" mass="89013">MGQATYVTLHSELQKVSYKAACSSLEMLSPTTPWTACELREKLRGSSSASTASASFGVAAPPVLGKAVYTQRSSWQSRLHVLQAAPVVLVAWQWRRSRLARRANAVPSKGGTKPVVNWHRVRLLVLGASACFAIYRLAKWGSAQPLDTFTDRARAYHGVCGSLAADLAFSSVAFIAFAVCAGTETAITTLWPWKVREYAQREYEKAEQKVKESREGGGPEINAKAQLGKWTALREDIQRFMQTILIGATLAGVVSTAFITEICGQLFGPRGLGIATVSVTLVQLTLGEILPKSMAVSNPYNFAQATLPIFYRISTVVYPVSKVLNEAMSLLLAMCGVPVDTKKTPYVSEEELDLVFRSAMQSGIVDAEEGEMIRSVRNLDSKRIKEIMTPLVDMICIESEEPISKLHNVIKETQFSRIPVYEVRFDNIVGVVSMKTLLKNANCLQDFVSDNTKKVQEICDVPVFVPETMSLISALRLLKERTLAICVDEYGGTTGLITLEDVLEEIVGEIYDPDEEKDRVEKQQNSAKIQVLGPDHFSMSGLAEIGDVEEILGIKMPDGDYNSIGGFMCMTIDRIPVIGEVVMVETAAEMIRFEIASVDDRRVLSVEAFRSGKDGKSDEEAEDDAQETEKNQVIFVEVEDMEAESDGSSSAAPVVELLVEDRASKEAESEVVELELVEDMASKSSASEAPVEKGALKKVEHEAKAKMDSRKVLKKQPDRDSRSQLTGSPKPSPATKTDTDRGKGLPDAKPSDEAEDSSSRSGGAGKPLTKLSGTETRADGKAKDAEDAKAKPEPEAELPSEPPKQAGQGSKGGRPPSD</sequence>
<evidence type="ECO:0000256" key="9">
    <source>
        <dbReference type="SAM" id="MobiDB-lite"/>
    </source>
</evidence>
<keyword evidence="4 8" id="KW-1133">Transmembrane helix</keyword>
<evidence type="ECO:0000256" key="3">
    <source>
        <dbReference type="ARBA" id="ARBA00022737"/>
    </source>
</evidence>
<dbReference type="SMART" id="SM01091">
    <property type="entry name" value="CorC_HlyC"/>
    <property type="match status" value="1"/>
</dbReference>
<dbReference type="PROSITE" id="PS51846">
    <property type="entry name" value="CNNM"/>
    <property type="match status" value="1"/>
</dbReference>
<dbReference type="CDD" id="cd04590">
    <property type="entry name" value="CBS_pair_CorC_HlyC_assoc"/>
    <property type="match status" value="1"/>
</dbReference>
<feature type="domain" description="CBS" evidence="10">
    <location>
        <begin position="388"/>
        <end position="447"/>
    </location>
</feature>
<feature type="region of interest" description="Disordered" evidence="9">
    <location>
        <begin position="610"/>
        <end position="630"/>
    </location>
</feature>
<feature type="compositionally biased region" description="Basic and acidic residues" evidence="9">
    <location>
        <begin position="776"/>
        <end position="794"/>
    </location>
</feature>
<evidence type="ECO:0000259" key="10">
    <source>
        <dbReference type="PROSITE" id="PS51371"/>
    </source>
</evidence>
<evidence type="ECO:0000259" key="11">
    <source>
        <dbReference type="PROSITE" id="PS51846"/>
    </source>
</evidence>
<gene>
    <name evidence="12" type="ORF">AK812_SmicGene34435</name>
</gene>
<dbReference type="Proteomes" id="UP000186817">
    <property type="component" value="Unassembled WGS sequence"/>
</dbReference>
<dbReference type="Gene3D" id="3.30.465.10">
    <property type="match status" value="1"/>
</dbReference>
<dbReference type="InterPro" id="IPR044751">
    <property type="entry name" value="Ion_transp-like_CBS"/>
</dbReference>
<dbReference type="PANTHER" id="PTHR22777:SF17">
    <property type="entry name" value="UPF0053 PROTEIN SLL0260"/>
    <property type="match status" value="1"/>
</dbReference>
<feature type="compositionally biased region" description="Basic and acidic residues" evidence="9">
    <location>
        <begin position="737"/>
        <end position="752"/>
    </location>
</feature>
<dbReference type="SUPFAM" id="SSF54631">
    <property type="entry name" value="CBS-domain pair"/>
    <property type="match status" value="1"/>
</dbReference>
<evidence type="ECO:0000256" key="6">
    <source>
        <dbReference type="ARBA" id="ARBA00023136"/>
    </source>
</evidence>
<reference evidence="12 13" key="1">
    <citation type="submission" date="2016-02" db="EMBL/GenBank/DDBJ databases">
        <title>Genome analysis of coral dinoflagellate symbionts highlights evolutionary adaptations to a symbiotic lifestyle.</title>
        <authorList>
            <person name="Aranda M."/>
            <person name="Li Y."/>
            <person name="Liew Y.J."/>
            <person name="Baumgarten S."/>
            <person name="Simakov O."/>
            <person name="Wilson M."/>
            <person name="Piel J."/>
            <person name="Ashoor H."/>
            <person name="Bougouffa S."/>
            <person name="Bajic V.B."/>
            <person name="Ryu T."/>
            <person name="Ravasi T."/>
            <person name="Bayer T."/>
            <person name="Micklem G."/>
            <person name="Kim H."/>
            <person name="Bhak J."/>
            <person name="Lajeunesse T.C."/>
            <person name="Voolstra C.R."/>
        </authorList>
    </citation>
    <scope>NUCLEOTIDE SEQUENCE [LARGE SCALE GENOMIC DNA]</scope>
    <source>
        <strain evidence="12 13">CCMP2467</strain>
    </source>
</reference>
<feature type="region of interest" description="Disordered" evidence="9">
    <location>
        <begin position="667"/>
        <end position="818"/>
    </location>
</feature>
<dbReference type="InterPro" id="IPR016169">
    <property type="entry name" value="FAD-bd_PCMH_sub2"/>
</dbReference>
<dbReference type="PANTHER" id="PTHR22777">
    <property type="entry name" value="HEMOLYSIN-RELATED"/>
    <property type="match status" value="1"/>
</dbReference>
<dbReference type="InterPro" id="IPR046342">
    <property type="entry name" value="CBS_dom_sf"/>
</dbReference>
<accession>A0A1Q9CNZ9</accession>
<dbReference type="OrthoDB" id="5353557at2759"/>
<keyword evidence="5 7" id="KW-0129">CBS domain</keyword>
<comment type="caution">
    <text evidence="12">The sequence shown here is derived from an EMBL/GenBank/DDBJ whole genome shotgun (WGS) entry which is preliminary data.</text>
</comment>
<evidence type="ECO:0000256" key="8">
    <source>
        <dbReference type="PROSITE-ProRule" id="PRU01193"/>
    </source>
</evidence>
<keyword evidence="13" id="KW-1185">Reference proteome</keyword>
<keyword evidence="2 8" id="KW-0812">Transmembrane</keyword>
<dbReference type="FunFam" id="3.10.580.10:FF:000002">
    <property type="entry name" value="Magnesium/cobalt efflux protein CorC"/>
    <property type="match status" value="1"/>
</dbReference>
<dbReference type="EMBL" id="LSRX01001025">
    <property type="protein sequence ID" value="OLP84659.1"/>
    <property type="molecule type" value="Genomic_DNA"/>
</dbReference>
<dbReference type="GO" id="GO:0050660">
    <property type="term" value="F:flavin adenine dinucleotide binding"/>
    <property type="evidence" value="ECO:0007669"/>
    <property type="project" value="InterPro"/>
</dbReference>
<evidence type="ECO:0000256" key="7">
    <source>
        <dbReference type="PROSITE-ProRule" id="PRU00703"/>
    </source>
</evidence>
<dbReference type="AlphaFoldDB" id="A0A1Q9CNZ9"/>
<keyword evidence="3" id="KW-0677">Repeat</keyword>
<dbReference type="InterPro" id="IPR036318">
    <property type="entry name" value="FAD-bd_PCMH-like_sf"/>
</dbReference>
<evidence type="ECO:0000256" key="2">
    <source>
        <dbReference type="ARBA" id="ARBA00022692"/>
    </source>
</evidence>
<dbReference type="InterPro" id="IPR000644">
    <property type="entry name" value="CBS_dom"/>
</dbReference>
<dbReference type="PROSITE" id="PS51371">
    <property type="entry name" value="CBS"/>
    <property type="match status" value="1"/>
</dbReference>
<dbReference type="InterPro" id="IPR002550">
    <property type="entry name" value="CNNM"/>
</dbReference>
<feature type="domain" description="CNNM transmembrane" evidence="11">
    <location>
        <begin position="159"/>
        <end position="369"/>
    </location>
</feature>
<proteinExistence type="predicted"/>
<feature type="compositionally biased region" description="Basic and acidic residues" evidence="9">
    <location>
        <begin position="690"/>
        <end position="722"/>
    </location>
</feature>
<keyword evidence="6 8" id="KW-0472">Membrane</keyword>
<dbReference type="Gene3D" id="3.10.580.10">
    <property type="entry name" value="CBS-domain"/>
    <property type="match status" value="1"/>
</dbReference>
<dbReference type="SUPFAM" id="SSF56176">
    <property type="entry name" value="FAD-binding/transporter-associated domain-like"/>
    <property type="match status" value="1"/>
</dbReference>
<name>A0A1Q9CNZ9_SYMMI</name>
<evidence type="ECO:0000256" key="4">
    <source>
        <dbReference type="ARBA" id="ARBA00022989"/>
    </source>
</evidence>
<dbReference type="Pfam" id="PF00571">
    <property type="entry name" value="CBS"/>
    <property type="match status" value="2"/>
</dbReference>
<evidence type="ECO:0000256" key="5">
    <source>
        <dbReference type="ARBA" id="ARBA00023122"/>
    </source>
</evidence>
<comment type="subcellular location">
    <subcellularLocation>
        <location evidence="1">Membrane</location>
        <topology evidence="1">Multi-pass membrane protein</topology>
    </subcellularLocation>
</comment>
<evidence type="ECO:0000256" key="1">
    <source>
        <dbReference type="ARBA" id="ARBA00004141"/>
    </source>
</evidence>
<evidence type="ECO:0000313" key="13">
    <source>
        <dbReference type="Proteomes" id="UP000186817"/>
    </source>
</evidence>
<dbReference type="Pfam" id="PF01595">
    <property type="entry name" value="CNNM"/>
    <property type="match status" value="1"/>
</dbReference>
<evidence type="ECO:0000313" key="12">
    <source>
        <dbReference type="EMBL" id="OLP84659.1"/>
    </source>
</evidence>
<protein>
    <submittedName>
        <fullName evidence="12">Putative DUF21 domain-containing protein, chloroplastic</fullName>
    </submittedName>
</protein>
<dbReference type="GO" id="GO:0016020">
    <property type="term" value="C:membrane"/>
    <property type="evidence" value="ECO:0007669"/>
    <property type="project" value="UniProtKB-SubCell"/>
</dbReference>
<organism evidence="12 13">
    <name type="scientific">Symbiodinium microadriaticum</name>
    <name type="common">Dinoflagellate</name>
    <name type="synonym">Zooxanthella microadriatica</name>
    <dbReference type="NCBI Taxonomy" id="2951"/>
    <lineage>
        <taxon>Eukaryota</taxon>
        <taxon>Sar</taxon>
        <taxon>Alveolata</taxon>
        <taxon>Dinophyceae</taxon>
        <taxon>Suessiales</taxon>
        <taxon>Symbiodiniaceae</taxon>
        <taxon>Symbiodinium</taxon>
    </lineage>
</organism>
<feature type="compositionally biased region" description="Acidic residues" evidence="9">
    <location>
        <begin position="669"/>
        <end position="678"/>
    </location>
</feature>